<evidence type="ECO:0000313" key="2">
    <source>
        <dbReference type="EMBL" id="OYX34399.1"/>
    </source>
</evidence>
<dbReference type="EMBL" id="NCEB01000009">
    <property type="protein sequence ID" value="OYX34399.1"/>
    <property type="molecule type" value="Genomic_DNA"/>
</dbReference>
<protein>
    <submittedName>
        <fullName evidence="2">Carboxymethylenebutenolidase</fullName>
    </submittedName>
</protein>
<proteinExistence type="predicted"/>
<evidence type="ECO:0000313" key="3">
    <source>
        <dbReference type="Proteomes" id="UP000215595"/>
    </source>
</evidence>
<dbReference type="AlphaFoldDB" id="A0A258FQJ0"/>
<dbReference type="InterPro" id="IPR029058">
    <property type="entry name" value="AB_hydrolase_fold"/>
</dbReference>
<organism evidence="2 3">
    <name type="scientific">Brevundimonas subvibrioides</name>
    <dbReference type="NCBI Taxonomy" id="74313"/>
    <lineage>
        <taxon>Bacteria</taxon>
        <taxon>Pseudomonadati</taxon>
        <taxon>Pseudomonadota</taxon>
        <taxon>Alphaproteobacteria</taxon>
        <taxon>Caulobacterales</taxon>
        <taxon>Caulobacteraceae</taxon>
        <taxon>Brevundimonas</taxon>
    </lineage>
</organism>
<feature type="domain" description="Dienelactone hydrolase" evidence="1">
    <location>
        <begin position="98"/>
        <end position="299"/>
    </location>
</feature>
<name>A0A258FQJ0_9CAUL</name>
<reference evidence="2 3" key="1">
    <citation type="submission" date="2017-03" db="EMBL/GenBank/DDBJ databases">
        <title>Lifting the veil on microbial sulfur biogeochemistry in mining wastewaters.</title>
        <authorList>
            <person name="Kantor R.S."/>
            <person name="Colenbrander Nelson T."/>
            <person name="Marshall S."/>
            <person name="Bennett D."/>
            <person name="Apte S."/>
            <person name="Camacho D."/>
            <person name="Thomas B.C."/>
            <person name="Warren L.A."/>
            <person name="Banfield J.F."/>
        </authorList>
    </citation>
    <scope>NUCLEOTIDE SEQUENCE [LARGE SCALE GENOMIC DNA]</scope>
    <source>
        <strain evidence="2">32-69-9</strain>
    </source>
</reference>
<dbReference type="InterPro" id="IPR051049">
    <property type="entry name" value="Dienelactone_hydrolase-like"/>
</dbReference>
<dbReference type="Gene3D" id="3.40.50.1820">
    <property type="entry name" value="alpha/beta hydrolase"/>
    <property type="match status" value="1"/>
</dbReference>
<sequence length="307" mass="33467">MSDDKKKIPAEAVDLYTRFIHGEIDRRAFARGVSRYAVAGLTASVIVEALMPNYALGQQVAREDERIRASYVTVPSPDGYGFIRGYLVRPFSADSRSAEPARLPGVVVIHENRGLNPHTEDVARRFALANFMAFAPDTLTSVGGYPGDDYQGGQLFASLDRNKMTQDLIAAARWLKARPDCNGRIAATGFCFGGAQSNLLAGMMGTELAAAAPFYGGATPPELVPAIRAAILIHHGALDTRLAEAYPAQIAELERHGVTHEGHLWPASVHGFFNDATPERYNPTTAAQAWDRTLAWFNMHTRNRITA</sequence>
<dbReference type="SUPFAM" id="SSF53474">
    <property type="entry name" value="alpha/beta-Hydrolases"/>
    <property type="match status" value="1"/>
</dbReference>
<gene>
    <name evidence="2" type="ORF">B7Z01_06010</name>
</gene>
<accession>A0A258FQJ0</accession>
<comment type="caution">
    <text evidence="2">The sequence shown here is derived from an EMBL/GenBank/DDBJ whole genome shotgun (WGS) entry which is preliminary data.</text>
</comment>
<dbReference type="Proteomes" id="UP000215595">
    <property type="component" value="Unassembled WGS sequence"/>
</dbReference>
<dbReference type="PANTHER" id="PTHR46623">
    <property type="entry name" value="CARBOXYMETHYLENEBUTENOLIDASE-RELATED"/>
    <property type="match status" value="1"/>
</dbReference>
<dbReference type="GO" id="GO:0016787">
    <property type="term" value="F:hydrolase activity"/>
    <property type="evidence" value="ECO:0007669"/>
    <property type="project" value="InterPro"/>
</dbReference>
<dbReference type="InterPro" id="IPR002925">
    <property type="entry name" value="Dienelactn_hydro"/>
</dbReference>
<dbReference type="PANTHER" id="PTHR46623:SF6">
    <property type="entry name" value="ALPHA_BETA-HYDROLASES SUPERFAMILY PROTEIN"/>
    <property type="match status" value="1"/>
</dbReference>
<dbReference type="Pfam" id="PF01738">
    <property type="entry name" value="DLH"/>
    <property type="match status" value="1"/>
</dbReference>
<evidence type="ECO:0000259" key="1">
    <source>
        <dbReference type="Pfam" id="PF01738"/>
    </source>
</evidence>